<keyword evidence="2" id="KW-0472">Membrane</keyword>
<reference evidence="3 4" key="2">
    <citation type="submission" date="2019-09" db="EMBL/GenBank/DDBJ databases">
        <authorList>
            <person name="Mazur A."/>
        </authorList>
    </citation>
    <scope>NUCLEOTIDE SEQUENCE [LARGE SCALE GENOMIC DNA]</scope>
    <source>
        <strain evidence="3 4">3729k</strain>
    </source>
</reference>
<comment type="caution">
    <text evidence="3">The sequence shown here is derived from an EMBL/GenBank/DDBJ whole genome shotgun (WGS) entry which is preliminary data.</text>
</comment>
<reference evidence="3 4" key="1">
    <citation type="submission" date="2019-09" db="EMBL/GenBank/DDBJ databases">
        <title>Arenimonas chukotkensis sp. nov., a bacterium isolated from Chukotka hot spring, Arctic region, Russia.</title>
        <authorList>
            <person name="Zayulina K.S."/>
            <person name="Prokofeva M.I."/>
            <person name="Elcheninov A.G."/>
            <person name="Novikov A."/>
            <person name="Kochetkova T.V."/>
            <person name="Kublanov I.V."/>
        </authorList>
    </citation>
    <scope>NUCLEOTIDE SEQUENCE [LARGE SCALE GENOMIC DNA]</scope>
    <source>
        <strain evidence="3 4">3729k</strain>
    </source>
</reference>
<keyword evidence="2" id="KW-1133">Transmembrane helix</keyword>
<keyword evidence="2" id="KW-0812">Transmembrane</keyword>
<name>A0A5B2ZAK6_9GAMM</name>
<organism evidence="3 4">
    <name type="scientific">Arenimonas fontis</name>
    <dbReference type="NCBI Taxonomy" id="2608255"/>
    <lineage>
        <taxon>Bacteria</taxon>
        <taxon>Pseudomonadati</taxon>
        <taxon>Pseudomonadota</taxon>
        <taxon>Gammaproteobacteria</taxon>
        <taxon>Lysobacterales</taxon>
        <taxon>Lysobacteraceae</taxon>
        <taxon>Arenimonas</taxon>
    </lineage>
</organism>
<protein>
    <submittedName>
        <fullName evidence="3">DUF4175 domain-containing protein</fullName>
    </submittedName>
</protein>
<feature type="transmembrane region" description="Helical" evidence="2">
    <location>
        <begin position="43"/>
        <end position="63"/>
    </location>
</feature>
<evidence type="ECO:0000256" key="2">
    <source>
        <dbReference type="SAM" id="Phobius"/>
    </source>
</evidence>
<dbReference type="AlphaFoldDB" id="A0A5B2ZAK6"/>
<keyword evidence="4" id="KW-1185">Reference proteome</keyword>
<evidence type="ECO:0000256" key="1">
    <source>
        <dbReference type="SAM" id="MobiDB-lite"/>
    </source>
</evidence>
<dbReference type="EMBL" id="VUOD01000004">
    <property type="protein sequence ID" value="KAA2285059.1"/>
    <property type="molecule type" value="Genomic_DNA"/>
</dbReference>
<proteinExistence type="predicted"/>
<gene>
    <name evidence="3" type="ORF">F0415_07395</name>
</gene>
<feature type="compositionally biased region" description="Basic and acidic residues" evidence="1">
    <location>
        <begin position="465"/>
        <end position="492"/>
    </location>
</feature>
<dbReference type="RefSeq" id="WP_149860558.1">
    <property type="nucleotide sequence ID" value="NZ_VUOD01000004.1"/>
</dbReference>
<feature type="region of interest" description="Disordered" evidence="1">
    <location>
        <begin position="461"/>
        <end position="497"/>
    </location>
</feature>
<evidence type="ECO:0000313" key="4">
    <source>
        <dbReference type="Proteomes" id="UP000322165"/>
    </source>
</evidence>
<sequence>MMPLLAHALAAARRRAAMAWLLGGLPPLALLAWLGLRADGGRGTLLALAVALPLLAFLAWRAWRIRDPAWAARRLDRRPDMEDSADLLLMPPARPSPLQSLQAQRLAERLRAQPPELREPWPWRALLTSLAGTALCTLAVLHWPAADTGAAATPAPTAEDVEAAATALLLSETELRVMPPAYTGLPAEVAPELSRRVPAGSRLTWRLRLRPQPESLRLRWHDGRELALRREGEDWLGETTIERSGLYRLVAGHALPLAADRLHRIDVVADRPPEIRAIAPERTLSLREDGQRHWRLAFEASDDHGLGQARLHITLAQGSGEQVSVSERQIAVRGEGDTRARRYVHRLDLAALGLAQGDDLIVRLEVADNRRPAPQWSRSASFVLRWPPPPAAEATGMEGLIERALPAYFRSQRQIIIDTEALIAQRGRLRRDSFVSRSDAIGVDQRLLRLRYGQFMGEEDEGWDAEARSGDHEGGHQEEEHPAGDGHDHGEGETAPLGGAVSALEEFGHTHDDAEAATLLDPETRALLRQALNAMWSSESELRRGQPEQALPHAYRALDFIKQVQQASRIYLARVGLELPPVDESRRLTGKREGIASRRHAMAPAQSVGGPTPALWQALDGGDPTQPLQDFARWLGGRAGDDTETLDLMEAIEALRADPDCDDCRERLRRRLWPLLPAPAPAAQARPAPDAAGEAWLRALTEDGTP</sequence>
<dbReference type="Proteomes" id="UP000322165">
    <property type="component" value="Unassembled WGS sequence"/>
</dbReference>
<evidence type="ECO:0000313" key="3">
    <source>
        <dbReference type="EMBL" id="KAA2285059.1"/>
    </source>
</evidence>
<accession>A0A5B2ZAK6</accession>